<feature type="non-terminal residue" evidence="2">
    <location>
        <position position="1"/>
    </location>
</feature>
<gene>
    <name evidence="2" type="ORF">M9458_025093</name>
</gene>
<accession>A0ABD0Q0L8</accession>
<evidence type="ECO:0000313" key="2">
    <source>
        <dbReference type="EMBL" id="KAL0179651.1"/>
    </source>
</evidence>
<dbReference type="PANTHER" id="PTHR43143:SF1">
    <property type="entry name" value="SERINE_THREONINE-PROTEIN PHOSPHATASE CPPED1"/>
    <property type="match status" value="1"/>
</dbReference>
<dbReference type="Proteomes" id="UP001529510">
    <property type="component" value="Unassembled WGS sequence"/>
</dbReference>
<organism evidence="2 3">
    <name type="scientific">Cirrhinus mrigala</name>
    <name type="common">Mrigala</name>
    <dbReference type="NCBI Taxonomy" id="683832"/>
    <lineage>
        <taxon>Eukaryota</taxon>
        <taxon>Metazoa</taxon>
        <taxon>Chordata</taxon>
        <taxon>Craniata</taxon>
        <taxon>Vertebrata</taxon>
        <taxon>Euteleostomi</taxon>
        <taxon>Actinopterygii</taxon>
        <taxon>Neopterygii</taxon>
        <taxon>Teleostei</taxon>
        <taxon>Ostariophysi</taxon>
        <taxon>Cypriniformes</taxon>
        <taxon>Cyprinidae</taxon>
        <taxon>Labeoninae</taxon>
        <taxon>Labeonini</taxon>
        <taxon>Cirrhinus</taxon>
    </lineage>
</organism>
<comment type="caution">
    <text evidence="2">The sequence shown here is derived from an EMBL/GenBank/DDBJ whole genome shotgun (WGS) entry which is preliminary data.</text>
</comment>
<dbReference type="SUPFAM" id="SSF56300">
    <property type="entry name" value="Metallo-dependent phosphatases"/>
    <property type="match status" value="1"/>
</dbReference>
<dbReference type="PANTHER" id="PTHR43143">
    <property type="entry name" value="METALLOPHOSPHOESTERASE, CALCINEURIN SUPERFAMILY"/>
    <property type="match status" value="1"/>
</dbReference>
<reference evidence="2 3" key="1">
    <citation type="submission" date="2024-05" db="EMBL/GenBank/DDBJ databases">
        <title>Genome sequencing and assembly of Indian major carp, Cirrhinus mrigala (Hamilton, 1822).</title>
        <authorList>
            <person name="Mohindra V."/>
            <person name="Chowdhury L.M."/>
            <person name="Lal K."/>
            <person name="Jena J.K."/>
        </authorList>
    </citation>
    <scope>NUCLEOTIDE SEQUENCE [LARGE SCALE GENOMIC DNA]</scope>
    <source>
        <strain evidence="2">CM1030</strain>
        <tissue evidence="2">Blood</tissue>
    </source>
</reference>
<evidence type="ECO:0000313" key="3">
    <source>
        <dbReference type="Proteomes" id="UP001529510"/>
    </source>
</evidence>
<sequence length="124" mass="13803">VKDLKEALRGTDPNIPLVFVSGNHDLGNTPTPETVEQFCRDWGDDYFSFWVGGVLCLVLNSQFFFDSSGCPELMEAHESHPDPLPPRACLPAHSALPPYTRRRGRLLQPAEGNQRALDPEIQTS</sequence>
<dbReference type="AlphaFoldDB" id="A0ABD0Q0L8"/>
<dbReference type="InterPro" id="IPR051918">
    <property type="entry name" value="STPP_CPPED1"/>
</dbReference>
<feature type="region of interest" description="Disordered" evidence="1">
    <location>
        <begin position="101"/>
        <end position="124"/>
    </location>
</feature>
<name>A0ABD0Q0L8_CIRMR</name>
<proteinExistence type="predicted"/>
<keyword evidence="3" id="KW-1185">Reference proteome</keyword>
<protein>
    <recommendedName>
        <fullName evidence="4">Calcineurin-like phosphoesterase domain-containing protein</fullName>
    </recommendedName>
</protein>
<feature type="non-terminal residue" evidence="2">
    <location>
        <position position="124"/>
    </location>
</feature>
<evidence type="ECO:0000256" key="1">
    <source>
        <dbReference type="SAM" id="MobiDB-lite"/>
    </source>
</evidence>
<dbReference type="InterPro" id="IPR029052">
    <property type="entry name" value="Metallo-depent_PP-like"/>
</dbReference>
<evidence type="ECO:0008006" key="4">
    <source>
        <dbReference type="Google" id="ProtNLM"/>
    </source>
</evidence>
<dbReference type="EMBL" id="JAMKFB020000012">
    <property type="protein sequence ID" value="KAL0179651.1"/>
    <property type="molecule type" value="Genomic_DNA"/>
</dbReference>